<dbReference type="AlphaFoldDB" id="A0A179D4F6"/>
<sequence>MINIHESFKDFEKLIKLYDLHIIKEKISLFEKKYGKNFSDFEKEVLSKEDFEKWDDYLEWKAYLKSLKDLENLSE</sequence>
<dbReference type="OrthoDB" id="46971at2"/>
<protein>
    <submittedName>
        <fullName evidence="1">Uncharacterized protein</fullName>
    </submittedName>
</protein>
<name>A0A179D4F6_9BACT</name>
<dbReference type="EMBL" id="LWLG01000005">
    <property type="protein sequence ID" value="OAQ20853.1"/>
    <property type="molecule type" value="Genomic_DNA"/>
</dbReference>
<evidence type="ECO:0000313" key="2">
    <source>
        <dbReference type="Proteomes" id="UP000078390"/>
    </source>
</evidence>
<keyword evidence="2" id="KW-1185">Reference proteome</keyword>
<proteinExistence type="predicted"/>
<dbReference type="STRING" id="999894.TDIS_0979"/>
<comment type="caution">
    <text evidence="1">The sequence shown here is derived from an EMBL/GenBank/DDBJ whole genome shotgun (WGS) entry which is preliminary data.</text>
</comment>
<reference evidence="1 2" key="1">
    <citation type="submission" date="2016-04" db="EMBL/GenBank/DDBJ databases">
        <title>Genome analysis of Thermosulfurimonas dismutans, the first thermophilic sulfur-disproportionating bacterium of the phylum Thermodesulfobacteria.</title>
        <authorList>
            <person name="Mardanov A.V."/>
            <person name="Beletsky A.V."/>
            <person name="Kadnikov V.V."/>
            <person name="Slobodkin A.I."/>
            <person name="Ravin N.V."/>
        </authorList>
    </citation>
    <scope>NUCLEOTIDE SEQUENCE [LARGE SCALE GENOMIC DNA]</scope>
    <source>
        <strain evidence="1 2">S95</strain>
    </source>
</reference>
<dbReference type="RefSeq" id="WP_068669905.1">
    <property type="nucleotide sequence ID" value="NZ_LWLG01000005.1"/>
</dbReference>
<evidence type="ECO:0000313" key="1">
    <source>
        <dbReference type="EMBL" id="OAQ20853.1"/>
    </source>
</evidence>
<gene>
    <name evidence="1" type="ORF">TDIS_0979</name>
</gene>
<dbReference type="Proteomes" id="UP000078390">
    <property type="component" value="Unassembled WGS sequence"/>
</dbReference>
<organism evidence="1 2">
    <name type="scientific">Thermosulfurimonas dismutans</name>
    <dbReference type="NCBI Taxonomy" id="999894"/>
    <lineage>
        <taxon>Bacteria</taxon>
        <taxon>Pseudomonadati</taxon>
        <taxon>Thermodesulfobacteriota</taxon>
        <taxon>Thermodesulfobacteria</taxon>
        <taxon>Thermodesulfobacteriales</taxon>
        <taxon>Thermodesulfobacteriaceae</taxon>
        <taxon>Thermosulfurimonas</taxon>
    </lineage>
</organism>
<accession>A0A179D4F6</accession>